<sequence>MLTRTVKISNVTNLSDARYCAGMGVEMLGFSIDEDSPNYISPKKFEDICSWLAGVNLIAETAQTDPEAIIQTLANYPVHSVQVEAPGLLNYLKSELNLPLILRISVDLYEADEINSILSRYEGEVSHFLLESDNDAELTENWMQVLGNLAGEYPILSGFGLDNEYTVSALTELFPNIGIALRGSEEIRPGYKDFGSMMDILEALEEQ</sequence>
<dbReference type="OrthoDB" id="941905at2"/>
<dbReference type="Proteomes" id="UP000190897">
    <property type="component" value="Unassembled WGS sequence"/>
</dbReference>
<gene>
    <name evidence="1" type="ORF">SAMN05660293_03208</name>
</gene>
<keyword evidence="1" id="KW-0413">Isomerase</keyword>
<dbReference type="RefSeq" id="WP_082215716.1">
    <property type="nucleotide sequence ID" value="NZ_FUZA01000003.1"/>
</dbReference>
<evidence type="ECO:0000313" key="2">
    <source>
        <dbReference type="Proteomes" id="UP000190897"/>
    </source>
</evidence>
<dbReference type="InterPro" id="IPR013785">
    <property type="entry name" value="Aldolase_TIM"/>
</dbReference>
<dbReference type="GO" id="GO:0016853">
    <property type="term" value="F:isomerase activity"/>
    <property type="evidence" value="ECO:0007669"/>
    <property type="project" value="UniProtKB-KW"/>
</dbReference>
<accession>A0A1T5FGY2</accession>
<proteinExistence type="predicted"/>
<dbReference type="Gene3D" id="3.20.20.70">
    <property type="entry name" value="Aldolase class I"/>
    <property type="match status" value="1"/>
</dbReference>
<organism evidence="1 2">
    <name type="scientific">Dyadobacter psychrophilus</name>
    <dbReference type="NCBI Taxonomy" id="651661"/>
    <lineage>
        <taxon>Bacteria</taxon>
        <taxon>Pseudomonadati</taxon>
        <taxon>Bacteroidota</taxon>
        <taxon>Cytophagia</taxon>
        <taxon>Cytophagales</taxon>
        <taxon>Spirosomataceae</taxon>
        <taxon>Dyadobacter</taxon>
    </lineage>
</organism>
<dbReference type="InterPro" id="IPR011060">
    <property type="entry name" value="RibuloseP-bd_barrel"/>
</dbReference>
<evidence type="ECO:0000313" key="1">
    <source>
        <dbReference type="EMBL" id="SKB95440.1"/>
    </source>
</evidence>
<dbReference type="EMBL" id="FUZA01000003">
    <property type="protein sequence ID" value="SKB95440.1"/>
    <property type="molecule type" value="Genomic_DNA"/>
</dbReference>
<dbReference type="SUPFAM" id="SSF51366">
    <property type="entry name" value="Ribulose-phoshate binding barrel"/>
    <property type="match status" value="1"/>
</dbReference>
<name>A0A1T5FGY2_9BACT</name>
<dbReference type="AlphaFoldDB" id="A0A1T5FGY2"/>
<reference evidence="2" key="1">
    <citation type="submission" date="2017-02" db="EMBL/GenBank/DDBJ databases">
        <authorList>
            <person name="Varghese N."/>
            <person name="Submissions S."/>
        </authorList>
    </citation>
    <scope>NUCLEOTIDE SEQUENCE [LARGE SCALE GENOMIC DNA]</scope>
    <source>
        <strain evidence="2">DSM 22270</strain>
    </source>
</reference>
<dbReference type="STRING" id="651661.SAMN05660293_03208"/>
<keyword evidence="2" id="KW-1185">Reference proteome</keyword>
<protein>
    <submittedName>
        <fullName evidence="1">Phosphoribosylanthranilate isomerase</fullName>
    </submittedName>
</protein>